<dbReference type="SMART" id="SM00091">
    <property type="entry name" value="PAS"/>
    <property type="match status" value="2"/>
</dbReference>
<dbReference type="PROSITE" id="PS50007">
    <property type="entry name" value="PIPLC_X_DOMAIN"/>
    <property type="match status" value="1"/>
</dbReference>
<evidence type="ECO:0000313" key="4">
    <source>
        <dbReference type="EMBL" id="ACV68413.1"/>
    </source>
</evidence>
<dbReference type="HOGENOM" id="CLU_363208_0_0_7"/>
<dbReference type="InterPro" id="IPR000160">
    <property type="entry name" value="GGDEF_dom"/>
</dbReference>
<dbReference type="InterPro" id="IPR043128">
    <property type="entry name" value="Rev_trsase/Diguanyl_cyclase"/>
</dbReference>
<proteinExistence type="predicted"/>
<dbReference type="RefSeq" id="WP_015751564.1">
    <property type="nucleotide sequence ID" value="NC_013223.1"/>
</dbReference>
<dbReference type="InterPro" id="IPR052163">
    <property type="entry name" value="DGC-Regulatory_Protein"/>
</dbReference>
<accession>C8X290</accession>
<dbReference type="NCBIfam" id="TIGR00254">
    <property type="entry name" value="GGDEF"/>
    <property type="match status" value="1"/>
</dbReference>
<dbReference type="SMART" id="SM00086">
    <property type="entry name" value="PAC"/>
    <property type="match status" value="2"/>
</dbReference>
<evidence type="ECO:0000256" key="1">
    <source>
        <dbReference type="SAM" id="Phobius"/>
    </source>
</evidence>
<dbReference type="PANTHER" id="PTHR46663:SF3">
    <property type="entry name" value="SLL0267 PROTEIN"/>
    <property type="match status" value="1"/>
</dbReference>
<dbReference type="NCBIfam" id="TIGR00229">
    <property type="entry name" value="sensory_box"/>
    <property type="match status" value="2"/>
</dbReference>
<dbReference type="GO" id="GO:0003824">
    <property type="term" value="F:catalytic activity"/>
    <property type="evidence" value="ECO:0007669"/>
    <property type="project" value="UniProtKB-ARBA"/>
</dbReference>
<dbReference type="Gene3D" id="3.30.450.20">
    <property type="entry name" value="PAS domain"/>
    <property type="match status" value="2"/>
</dbReference>
<dbReference type="CDD" id="cd00130">
    <property type="entry name" value="PAS"/>
    <property type="match status" value="2"/>
</dbReference>
<dbReference type="FunFam" id="3.30.70.270:FF:000001">
    <property type="entry name" value="Diguanylate cyclase domain protein"/>
    <property type="match status" value="1"/>
</dbReference>
<reference evidence="5" key="1">
    <citation type="submission" date="2009-09" db="EMBL/GenBank/DDBJ databases">
        <title>The complete chromosome of Desulfohalobium retbaense DSM 5692.</title>
        <authorList>
            <consortium name="US DOE Joint Genome Institute (JGI-PGF)"/>
            <person name="Lucas S."/>
            <person name="Copeland A."/>
            <person name="Lapidus A."/>
            <person name="Glavina del Rio T."/>
            <person name="Dalin E."/>
            <person name="Tice H."/>
            <person name="Bruce D."/>
            <person name="Goodwin L."/>
            <person name="Pitluck S."/>
            <person name="Kyrpides N."/>
            <person name="Mavromatis K."/>
            <person name="Ivanova N."/>
            <person name="Mikhailova N."/>
            <person name="Munk A.C."/>
            <person name="Brettin T."/>
            <person name="Detter J.C."/>
            <person name="Han C."/>
            <person name="Tapia R."/>
            <person name="Larimer F."/>
            <person name="Land M."/>
            <person name="Hauser L."/>
            <person name="Markowitz V."/>
            <person name="Cheng J.-F."/>
            <person name="Hugenholtz P."/>
            <person name="Woyke T."/>
            <person name="Wu D."/>
            <person name="Spring S."/>
            <person name="Klenk H.-P."/>
            <person name="Eisen J.A."/>
        </authorList>
    </citation>
    <scope>NUCLEOTIDE SEQUENCE [LARGE SCALE GENOMIC DNA]</scope>
    <source>
        <strain evidence="5">DSM 5692</strain>
    </source>
</reference>
<feature type="domain" description="GGDEF" evidence="3">
    <location>
        <begin position="633"/>
        <end position="766"/>
    </location>
</feature>
<dbReference type="Pfam" id="PF13426">
    <property type="entry name" value="PAS_9"/>
    <property type="match status" value="1"/>
</dbReference>
<dbReference type="EMBL" id="CP001734">
    <property type="protein sequence ID" value="ACV68413.1"/>
    <property type="molecule type" value="Genomic_DNA"/>
</dbReference>
<dbReference type="OrthoDB" id="5460745at2"/>
<dbReference type="eggNOG" id="COG3706">
    <property type="taxonomic scope" value="Bacteria"/>
</dbReference>
<dbReference type="Pfam" id="PF00990">
    <property type="entry name" value="GGDEF"/>
    <property type="match status" value="1"/>
</dbReference>
<dbReference type="Proteomes" id="UP000001052">
    <property type="component" value="Chromosome"/>
</dbReference>
<keyword evidence="1" id="KW-1133">Transmembrane helix</keyword>
<keyword evidence="1" id="KW-0472">Membrane</keyword>
<feature type="transmembrane region" description="Helical" evidence="1">
    <location>
        <begin position="261"/>
        <end position="285"/>
    </location>
</feature>
<keyword evidence="5" id="KW-1185">Reference proteome</keyword>
<evidence type="ECO:0000313" key="5">
    <source>
        <dbReference type="Proteomes" id="UP000001052"/>
    </source>
</evidence>
<dbReference type="InterPro" id="IPR000014">
    <property type="entry name" value="PAS"/>
</dbReference>
<dbReference type="AlphaFoldDB" id="C8X290"/>
<dbReference type="InterPro" id="IPR000700">
    <property type="entry name" value="PAS-assoc_C"/>
</dbReference>
<dbReference type="STRING" id="485915.Dret_1125"/>
<evidence type="ECO:0000259" key="3">
    <source>
        <dbReference type="PROSITE" id="PS50887"/>
    </source>
</evidence>
<dbReference type="SMART" id="SM00267">
    <property type="entry name" value="GGDEF"/>
    <property type="match status" value="1"/>
</dbReference>
<dbReference type="SUPFAM" id="SSF55785">
    <property type="entry name" value="PYP-like sensor domain (PAS domain)"/>
    <property type="match status" value="2"/>
</dbReference>
<dbReference type="PANTHER" id="PTHR46663">
    <property type="entry name" value="DIGUANYLATE CYCLASE DGCT-RELATED"/>
    <property type="match status" value="1"/>
</dbReference>
<dbReference type="PROSITE" id="PS50887">
    <property type="entry name" value="GGDEF"/>
    <property type="match status" value="1"/>
</dbReference>
<dbReference type="PROSITE" id="PS50113">
    <property type="entry name" value="PAC"/>
    <property type="match status" value="2"/>
</dbReference>
<keyword evidence="1" id="KW-0812">Transmembrane</keyword>
<protein>
    <submittedName>
        <fullName evidence="4">Diguanylate cyclase with PAS/PAC sensor</fullName>
    </submittedName>
</protein>
<feature type="domain" description="PAC" evidence="2">
    <location>
        <begin position="426"/>
        <end position="479"/>
    </location>
</feature>
<dbReference type="Gene3D" id="3.30.70.270">
    <property type="match status" value="1"/>
</dbReference>
<dbReference type="InterPro" id="IPR029787">
    <property type="entry name" value="Nucleotide_cyclase"/>
</dbReference>
<sequence length="769" mass="87124">MTSRSLRLVLTRLFVQRLYVPCLIVLVLGSTVLGWGQFRELRHHQQETVDGVARAFTLQLESTGRFLTQFGLTAETTSELQQTLRAVVENSSLFERFMVLDPNGSAILHVDAPSSSLPAFSPETFAARAEQQMLFGPLGRDGDTASSMWAIVRSRPQGSTIVGIMSQRSLARLFRTVAGDHHNQCLFLSEFQGDMIFATDQAPPSCATNWEQTDLLHQAIQAGSNPVSGFVSFDNEITYTSARAVPRAGLVVGASRDAAEFIIPLVILCFVIALIFSCFFGLVVWRLRRRIQSQVVDPLHDFTDEMRSLEQGRVVCENSRQPFQEMEVLRCRFMEMAHTLNTREQELRESQERLNLTVNSAGLGLWDWNLRQGTIFSSSRCSEILDFPPYEATTRITQWSRRIHPRDREEVKRRLRAHLLGQEDTFETEFQIQTRDNIWRWVWVCGRIVESDAQDRPLRMTGTALDIAKRKTVEEKLRTLTLAVAQNPVPILITDEVGRLEYANPAYLELTELTTNEVRAGLEAKAGPHFIDGSFIRHFHQVLFSKGHWQGELQNVTKSGRVFWEFTSISPLQNEKGEVTHYVAVRKEVTAQKQAESKLRELATRDSLTGVWNRRYFFELAARELESAQRYKHPLSLILYDIDHFKRINDTYGHMIGDEVLRQLTQLVGANLRNVDLLARVGGEEFAVLLPHTYLEQAHTVARRILRGVNEAVIRTEAGPLQLTISIGMSSSAHADNCLESLIHDADQALYAAKNKGRNSICGPMIGME</sequence>
<dbReference type="KEGG" id="drt:Dret_1125"/>
<dbReference type="Pfam" id="PF08447">
    <property type="entry name" value="PAS_3"/>
    <property type="match status" value="1"/>
</dbReference>
<dbReference type="CDD" id="cd01949">
    <property type="entry name" value="GGDEF"/>
    <property type="match status" value="1"/>
</dbReference>
<dbReference type="InterPro" id="IPR001610">
    <property type="entry name" value="PAC"/>
</dbReference>
<dbReference type="InterPro" id="IPR013655">
    <property type="entry name" value="PAS_fold_3"/>
</dbReference>
<feature type="domain" description="PAC" evidence="2">
    <location>
        <begin position="549"/>
        <end position="601"/>
    </location>
</feature>
<reference evidence="4 5" key="2">
    <citation type="journal article" date="2010" name="Stand. Genomic Sci.">
        <title>Complete genome sequence of Desulfohalobium retbaense type strain (HR(100)).</title>
        <authorList>
            <person name="Spring S."/>
            <person name="Nolan M."/>
            <person name="Lapidus A."/>
            <person name="Glavina Del Rio T."/>
            <person name="Copeland A."/>
            <person name="Tice H."/>
            <person name="Cheng J.F."/>
            <person name="Lucas S."/>
            <person name="Land M."/>
            <person name="Chen F."/>
            <person name="Bruce D."/>
            <person name="Goodwin L."/>
            <person name="Pitluck S."/>
            <person name="Ivanova N."/>
            <person name="Mavromatis K."/>
            <person name="Mikhailova N."/>
            <person name="Pati A."/>
            <person name="Chen A."/>
            <person name="Palaniappan K."/>
            <person name="Hauser L."/>
            <person name="Chang Y.J."/>
            <person name="Jeffries C.D."/>
            <person name="Munk C."/>
            <person name="Kiss H."/>
            <person name="Chain P."/>
            <person name="Han C."/>
            <person name="Brettin T."/>
            <person name="Detter J.C."/>
            <person name="Schuler E."/>
            <person name="Goker M."/>
            <person name="Rohde M."/>
            <person name="Bristow J."/>
            <person name="Eisen J.A."/>
            <person name="Markowitz V."/>
            <person name="Hugenholtz P."/>
            <person name="Kyrpides N.C."/>
            <person name="Klenk H.P."/>
        </authorList>
    </citation>
    <scope>NUCLEOTIDE SEQUENCE [LARGE SCALE GENOMIC DNA]</scope>
    <source>
        <strain evidence="4 5">DSM 5692</strain>
    </source>
</reference>
<organism evidence="4 5">
    <name type="scientific">Desulfohalobium retbaense (strain ATCC 49708 / DSM 5692 / JCM 16813 / HR100)</name>
    <dbReference type="NCBI Taxonomy" id="485915"/>
    <lineage>
        <taxon>Bacteria</taxon>
        <taxon>Pseudomonadati</taxon>
        <taxon>Thermodesulfobacteriota</taxon>
        <taxon>Desulfovibrionia</taxon>
        <taxon>Desulfovibrionales</taxon>
        <taxon>Desulfohalobiaceae</taxon>
        <taxon>Desulfohalobium</taxon>
    </lineage>
</organism>
<dbReference type="InterPro" id="IPR035965">
    <property type="entry name" value="PAS-like_dom_sf"/>
</dbReference>
<gene>
    <name evidence="4" type="ordered locus">Dret_1125</name>
</gene>
<dbReference type="SUPFAM" id="SSF55073">
    <property type="entry name" value="Nucleotide cyclase"/>
    <property type="match status" value="1"/>
</dbReference>
<name>C8X290_DESRD</name>
<evidence type="ECO:0000259" key="2">
    <source>
        <dbReference type="PROSITE" id="PS50113"/>
    </source>
</evidence>